<comment type="caution">
    <text evidence="6">The sequence shown here is derived from an EMBL/GenBank/DDBJ whole genome shotgun (WGS) entry which is preliminary data.</text>
</comment>
<dbReference type="Gene3D" id="3.90.1310.10">
    <property type="entry name" value="Penicillin-binding protein 2a (Domain 2)"/>
    <property type="match status" value="1"/>
</dbReference>
<dbReference type="GO" id="GO:0004180">
    <property type="term" value="F:carboxypeptidase activity"/>
    <property type="evidence" value="ECO:0007669"/>
    <property type="project" value="UniProtKB-KW"/>
</dbReference>
<evidence type="ECO:0000259" key="5">
    <source>
        <dbReference type="Pfam" id="PF03717"/>
    </source>
</evidence>
<dbReference type="GO" id="GO:0005886">
    <property type="term" value="C:plasma membrane"/>
    <property type="evidence" value="ECO:0007669"/>
    <property type="project" value="TreeGrafter"/>
</dbReference>
<protein>
    <submittedName>
        <fullName evidence="6">Penicillin-binding protein 2</fullName>
    </submittedName>
</protein>
<feature type="transmembrane region" description="Helical" evidence="4">
    <location>
        <begin position="25"/>
        <end position="43"/>
    </location>
</feature>
<dbReference type="Pfam" id="PF03717">
    <property type="entry name" value="PBP_dimer"/>
    <property type="match status" value="1"/>
</dbReference>
<organism evidence="6 7">
    <name type="scientific">Candidatus Thiodiazotropha taylori</name>
    <dbReference type="NCBI Taxonomy" id="2792791"/>
    <lineage>
        <taxon>Bacteria</taxon>
        <taxon>Pseudomonadati</taxon>
        <taxon>Pseudomonadota</taxon>
        <taxon>Gammaproteobacteria</taxon>
        <taxon>Chromatiales</taxon>
        <taxon>Sedimenticolaceae</taxon>
        <taxon>Candidatus Thiodiazotropha</taxon>
    </lineage>
</organism>
<name>A0A9E4N745_9GAMM</name>
<keyword evidence="2" id="KW-0378">Hydrolase</keyword>
<evidence type="ECO:0000256" key="3">
    <source>
        <dbReference type="ARBA" id="ARBA00023136"/>
    </source>
</evidence>
<dbReference type="EMBL" id="JAEPCM010000760">
    <property type="protein sequence ID" value="MCG7948655.1"/>
    <property type="molecule type" value="Genomic_DNA"/>
</dbReference>
<comment type="subcellular location">
    <subcellularLocation>
        <location evidence="1">Membrane</location>
    </subcellularLocation>
</comment>
<feature type="non-terminal residue" evidence="6">
    <location>
        <position position="189"/>
    </location>
</feature>
<evidence type="ECO:0000256" key="4">
    <source>
        <dbReference type="SAM" id="Phobius"/>
    </source>
</evidence>
<feature type="domain" description="Penicillin-binding protein dimerisation" evidence="5">
    <location>
        <begin position="67"/>
        <end position="176"/>
    </location>
</feature>
<accession>A0A9E4N745</accession>
<evidence type="ECO:0000313" key="7">
    <source>
        <dbReference type="Proteomes" id="UP000886667"/>
    </source>
</evidence>
<keyword evidence="2" id="KW-0645">Protease</keyword>
<evidence type="ECO:0000256" key="2">
    <source>
        <dbReference type="ARBA" id="ARBA00022645"/>
    </source>
</evidence>
<keyword evidence="4" id="KW-0812">Transmembrane</keyword>
<dbReference type="InterPro" id="IPR036138">
    <property type="entry name" value="PBP_dimer_sf"/>
</dbReference>
<reference evidence="6" key="1">
    <citation type="journal article" date="2021" name="Proc. Natl. Acad. Sci. U.S.A.">
        <title>Global biogeography of chemosynthetic symbionts reveals both localized and globally distributed symbiont groups. .</title>
        <authorList>
            <person name="Osvatic J.T."/>
            <person name="Wilkins L.G.E."/>
            <person name="Leibrecht L."/>
            <person name="Leray M."/>
            <person name="Zauner S."/>
            <person name="Polzin J."/>
            <person name="Camacho Y."/>
            <person name="Gros O."/>
            <person name="van Gils J.A."/>
            <person name="Eisen J.A."/>
            <person name="Petersen J.M."/>
            <person name="Yuen B."/>
        </authorList>
    </citation>
    <scope>NUCLEOTIDE SEQUENCE</scope>
    <source>
        <strain evidence="6">MAGclacostrist064TRANS</strain>
    </source>
</reference>
<keyword evidence="2" id="KW-0121">Carboxypeptidase</keyword>
<gene>
    <name evidence="6" type="ORF">JAZ07_20130</name>
</gene>
<proteinExistence type="predicted"/>
<dbReference type="PANTHER" id="PTHR30627">
    <property type="entry name" value="PEPTIDOGLYCAN D,D-TRANSPEPTIDASE"/>
    <property type="match status" value="1"/>
</dbReference>
<dbReference type="InterPro" id="IPR050515">
    <property type="entry name" value="Beta-lactam/transpept"/>
</dbReference>
<dbReference type="GO" id="GO:0008658">
    <property type="term" value="F:penicillin binding"/>
    <property type="evidence" value="ECO:0007669"/>
    <property type="project" value="InterPro"/>
</dbReference>
<keyword evidence="3 4" id="KW-0472">Membrane</keyword>
<dbReference type="SUPFAM" id="SSF56519">
    <property type="entry name" value="Penicillin binding protein dimerisation domain"/>
    <property type="match status" value="1"/>
</dbReference>
<dbReference type="AlphaFoldDB" id="A0A9E4N745"/>
<keyword evidence="4" id="KW-1133">Transmembrane helix</keyword>
<dbReference type="PANTHER" id="PTHR30627:SF1">
    <property type="entry name" value="PEPTIDOGLYCAN D,D-TRANSPEPTIDASE FTSI"/>
    <property type="match status" value="1"/>
</dbReference>
<sequence>MANRKKKKVQQAEIHRQPSYRARRYTVLAVLALAYVSLIWQSVDRQVFETAFLQEQGERRYLRTMKVSASRGMITDRNGEPLSISTPVKSVVANPRVVKSDNQTIGALASILDLNPDRLRRQLSSDRSFVYLKRRINPDQAEKVAALEIKGLDLLSEYRRFYPSAEVMSHIVGFTNIDDQGQEGMELAY</sequence>
<evidence type="ECO:0000256" key="1">
    <source>
        <dbReference type="ARBA" id="ARBA00004370"/>
    </source>
</evidence>
<evidence type="ECO:0000313" key="6">
    <source>
        <dbReference type="EMBL" id="MCG7948655.1"/>
    </source>
</evidence>
<dbReference type="InterPro" id="IPR005311">
    <property type="entry name" value="PBP_dimer"/>
</dbReference>
<dbReference type="Proteomes" id="UP000886667">
    <property type="component" value="Unassembled WGS sequence"/>
</dbReference>
<dbReference type="GO" id="GO:0071555">
    <property type="term" value="P:cell wall organization"/>
    <property type="evidence" value="ECO:0007669"/>
    <property type="project" value="TreeGrafter"/>
</dbReference>